<dbReference type="GO" id="GO:0003677">
    <property type="term" value="F:DNA binding"/>
    <property type="evidence" value="ECO:0007669"/>
    <property type="project" value="UniProtKB-KW"/>
</dbReference>
<sequence length="118" mass="13189">MALRTEDVDALLAQARALPGAEFDIKWETRRVLSLERKMFALFHDDSVMYKVAADDFLVLSGLPGVRPAPYLARARWIEVASLEALSLEQLHAGIADARRLVLAKLPKAVRQRYEASA</sequence>
<dbReference type="AlphaFoldDB" id="A0AAD0RU99"/>
<protein>
    <submittedName>
        <fullName evidence="1">MmcQ/YjbR family DNA-binding protein</fullName>
    </submittedName>
</protein>
<dbReference type="Proteomes" id="UP000259465">
    <property type="component" value="Chromosome"/>
</dbReference>
<dbReference type="InterPro" id="IPR007351">
    <property type="entry name" value="YjbR"/>
</dbReference>
<reference evidence="1 2" key="1">
    <citation type="submission" date="2018-08" db="EMBL/GenBank/DDBJ databases">
        <title>Complete genome sequence of JP2-74.</title>
        <authorList>
            <person name="Wu L."/>
        </authorList>
    </citation>
    <scope>NUCLEOTIDE SEQUENCE [LARGE SCALE GENOMIC DNA]</scope>
    <source>
        <strain evidence="1 2">JP2-74</strain>
    </source>
</reference>
<evidence type="ECO:0000313" key="2">
    <source>
        <dbReference type="Proteomes" id="UP000259465"/>
    </source>
</evidence>
<evidence type="ECO:0000313" key="1">
    <source>
        <dbReference type="EMBL" id="AXT48622.1"/>
    </source>
</evidence>
<proteinExistence type="predicted"/>
<dbReference type="InterPro" id="IPR038056">
    <property type="entry name" value="YjbR-like_sf"/>
</dbReference>
<keyword evidence="1" id="KW-0238">DNA-binding</keyword>
<dbReference type="EMBL" id="CP031968">
    <property type="protein sequence ID" value="AXT48622.1"/>
    <property type="molecule type" value="Genomic_DNA"/>
</dbReference>
<gene>
    <name evidence="1" type="ORF">D1345_21730</name>
</gene>
<dbReference type="Gene3D" id="3.90.1150.30">
    <property type="match status" value="1"/>
</dbReference>
<dbReference type="Pfam" id="PF04237">
    <property type="entry name" value="YjbR"/>
    <property type="match status" value="1"/>
</dbReference>
<name>A0AAD0RU99_9NEIS</name>
<dbReference type="SUPFAM" id="SSF142906">
    <property type="entry name" value="YjbR-like"/>
    <property type="match status" value="1"/>
</dbReference>
<dbReference type="PANTHER" id="PTHR35145:SF1">
    <property type="entry name" value="CYTOPLASMIC PROTEIN"/>
    <property type="match status" value="1"/>
</dbReference>
<organism evidence="1 2">
    <name type="scientific">Chromobacterium rhizoryzae</name>
    <dbReference type="NCBI Taxonomy" id="1778675"/>
    <lineage>
        <taxon>Bacteria</taxon>
        <taxon>Pseudomonadati</taxon>
        <taxon>Pseudomonadota</taxon>
        <taxon>Betaproteobacteria</taxon>
        <taxon>Neisseriales</taxon>
        <taxon>Chromobacteriaceae</taxon>
        <taxon>Chromobacterium</taxon>
    </lineage>
</organism>
<accession>A0AAD0RU99</accession>
<dbReference type="KEGG" id="crz:D1345_21730"/>
<keyword evidence="2" id="KW-1185">Reference proteome</keyword>
<dbReference type="RefSeq" id="WP_118268455.1">
    <property type="nucleotide sequence ID" value="NZ_CP031968.1"/>
</dbReference>
<dbReference type="InterPro" id="IPR058532">
    <property type="entry name" value="YjbR/MT2646/Rv2570-like"/>
</dbReference>
<dbReference type="PANTHER" id="PTHR35145">
    <property type="entry name" value="CYTOPLASMIC PROTEIN-RELATED"/>
    <property type="match status" value="1"/>
</dbReference>